<dbReference type="InterPro" id="IPR007730">
    <property type="entry name" value="SPOR-like_dom"/>
</dbReference>
<keyword evidence="1" id="KW-1133">Transmembrane helix</keyword>
<dbReference type="Pfam" id="PF05036">
    <property type="entry name" value="SPOR"/>
    <property type="match status" value="1"/>
</dbReference>
<keyword evidence="4" id="KW-1185">Reference proteome</keyword>
<accession>A0A494TFJ9</accession>
<feature type="domain" description="SPOR" evidence="2">
    <location>
        <begin position="164"/>
        <end position="243"/>
    </location>
</feature>
<gene>
    <name evidence="3" type="ORF">D3Y57_09400</name>
</gene>
<dbReference type="AlphaFoldDB" id="A0A494TFJ9"/>
<dbReference type="GO" id="GO:0042834">
    <property type="term" value="F:peptidoglycan binding"/>
    <property type="evidence" value="ECO:0007669"/>
    <property type="project" value="InterPro"/>
</dbReference>
<dbReference type="KEGG" id="spha:D3Y57_09400"/>
<evidence type="ECO:0000313" key="4">
    <source>
        <dbReference type="Proteomes" id="UP000276254"/>
    </source>
</evidence>
<reference evidence="3 4" key="1">
    <citation type="submission" date="2018-09" db="EMBL/GenBank/DDBJ databases">
        <title>Sphingomonas peninsula sp. nov., isolated from fildes peninsula, Antarctic soil.</title>
        <authorList>
            <person name="Yingchao G."/>
        </authorList>
    </citation>
    <scope>NUCLEOTIDE SEQUENCE [LARGE SCALE GENOMIC DNA]</scope>
    <source>
        <strain evidence="3 4">YZ-8</strain>
    </source>
</reference>
<keyword evidence="1" id="KW-0472">Membrane</keyword>
<dbReference type="PROSITE" id="PS51724">
    <property type="entry name" value="SPOR"/>
    <property type="match status" value="1"/>
</dbReference>
<dbReference type="RefSeq" id="WP_121152769.1">
    <property type="nucleotide sequence ID" value="NZ_CP032829.1"/>
</dbReference>
<dbReference type="Proteomes" id="UP000276254">
    <property type="component" value="Chromosome"/>
</dbReference>
<dbReference type="InterPro" id="IPR036680">
    <property type="entry name" value="SPOR-like_sf"/>
</dbReference>
<feature type="transmembrane region" description="Helical" evidence="1">
    <location>
        <begin position="36"/>
        <end position="57"/>
    </location>
</feature>
<organism evidence="3 4">
    <name type="scientific">Sphingomonas paeninsulae</name>
    <dbReference type="NCBI Taxonomy" id="2319844"/>
    <lineage>
        <taxon>Bacteria</taxon>
        <taxon>Pseudomonadati</taxon>
        <taxon>Pseudomonadota</taxon>
        <taxon>Alphaproteobacteria</taxon>
        <taxon>Sphingomonadales</taxon>
        <taxon>Sphingomonadaceae</taxon>
        <taxon>Sphingomonas</taxon>
    </lineage>
</organism>
<name>A0A494TFJ9_SPHPE</name>
<evidence type="ECO:0000259" key="2">
    <source>
        <dbReference type="PROSITE" id="PS51724"/>
    </source>
</evidence>
<evidence type="ECO:0000256" key="1">
    <source>
        <dbReference type="SAM" id="Phobius"/>
    </source>
</evidence>
<sequence length="243" mass="24391">MTDTDREALSLNDEDRLPWLEAVNDEDNDRVSTGKLAGFVLAALAALGLVIGGVWLLRNHGPGPQGDGKLIAAQEGDYKVRPDAPGGMKVEGQGDSAFAASEGAEANGKIDLNATAEAPVASGKAGLATPAGAPASKVATTSMPASGGTLVATPPAKAAARGSAAAASGSLVQLGSFNSEAQASAAWVKLTKRFAYLAPLTKSVEAATVNGSDFYRLRANAGADASTICGKLKVAGENCLLVN</sequence>
<protein>
    <submittedName>
        <fullName evidence="3">SPOR domain-containing protein</fullName>
    </submittedName>
</protein>
<keyword evidence="1" id="KW-0812">Transmembrane</keyword>
<dbReference type="EMBL" id="CP032829">
    <property type="protein sequence ID" value="AYJ86144.1"/>
    <property type="molecule type" value="Genomic_DNA"/>
</dbReference>
<dbReference type="OrthoDB" id="7390714at2"/>
<proteinExistence type="predicted"/>
<dbReference type="Gene3D" id="3.30.70.1070">
    <property type="entry name" value="Sporulation related repeat"/>
    <property type="match status" value="1"/>
</dbReference>
<evidence type="ECO:0000313" key="3">
    <source>
        <dbReference type="EMBL" id="AYJ86144.1"/>
    </source>
</evidence>